<keyword evidence="2" id="KW-0238">DNA-binding</keyword>
<dbReference type="RefSeq" id="WP_259134033.1">
    <property type="nucleotide sequence ID" value="NZ_JANUCS010000004.1"/>
</dbReference>
<dbReference type="Gene3D" id="1.10.10.10">
    <property type="entry name" value="Winged helix-like DNA-binding domain superfamily/Winged helix DNA-binding domain"/>
    <property type="match status" value="1"/>
</dbReference>
<evidence type="ECO:0000256" key="3">
    <source>
        <dbReference type="ARBA" id="ARBA00023163"/>
    </source>
</evidence>
<dbReference type="InterPro" id="IPR036388">
    <property type="entry name" value="WH-like_DNA-bd_sf"/>
</dbReference>
<accession>A0A424YLN8</accession>
<comment type="caution">
    <text evidence="5">The sequence shown here is derived from an EMBL/GenBank/DDBJ whole genome shotgun (WGS) entry which is preliminary data.</text>
</comment>
<dbReference type="Proteomes" id="UP000284763">
    <property type="component" value="Unassembled WGS sequence"/>
</dbReference>
<dbReference type="AlphaFoldDB" id="A0A424YLN8"/>
<evidence type="ECO:0000256" key="2">
    <source>
        <dbReference type="ARBA" id="ARBA00023125"/>
    </source>
</evidence>
<protein>
    <submittedName>
        <fullName evidence="5">Transcriptional regulator</fullName>
    </submittedName>
</protein>
<keyword evidence="3" id="KW-0804">Transcription</keyword>
<evidence type="ECO:0000313" key="6">
    <source>
        <dbReference type="Proteomes" id="UP000284763"/>
    </source>
</evidence>
<keyword evidence="1" id="KW-0805">Transcription regulation</keyword>
<dbReference type="InterPro" id="IPR002577">
    <property type="entry name" value="HTH_HxlR"/>
</dbReference>
<feature type="domain" description="HTH hxlR-type" evidence="4">
    <location>
        <begin position="4"/>
        <end position="105"/>
    </location>
</feature>
<name>A0A424YLN8_9EURY</name>
<sequence length="128" mass="14921">MKDCTLYKTMDIIGKRWTLCILLELHKGNGKKHFNELKYMLHSITPKTLSTRLKELQDHGLIKRDVESDSTPVRCNYSLTESGEEFIEIISHIKKWGLKWKFENEICSESDCQKCGIRQISDPQCSTQ</sequence>
<evidence type="ECO:0000313" key="5">
    <source>
        <dbReference type="EMBL" id="RQD79865.1"/>
    </source>
</evidence>
<gene>
    <name evidence="5" type="ORF">D5R95_09300</name>
</gene>
<organism evidence="5 6">
    <name type="scientific">Methanosalsum natronophilum</name>
    <dbReference type="NCBI Taxonomy" id="768733"/>
    <lineage>
        <taxon>Archaea</taxon>
        <taxon>Methanobacteriati</taxon>
        <taxon>Methanobacteriota</taxon>
        <taxon>Stenosarchaea group</taxon>
        <taxon>Methanomicrobia</taxon>
        <taxon>Methanosarcinales</taxon>
        <taxon>Methanosarcinaceae</taxon>
        <taxon>Methanosalsum</taxon>
    </lineage>
</organism>
<reference evidence="5 6" key="1">
    <citation type="submission" date="2018-08" db="EMBL/GenBank/DDBJ databases">
        <title>The metabolism and importance of syntrophic acetate oxidation coupled to methane or sulfide production in haloalkaline environments.</title>
        <authorList>
            <person name="Timmers P.H.A."/>
            <person name="Vavourakis C.D."/>
            <person name="Sorokin D.Y."/>
            <person name="Sinninghe Damste J.S."/>
            <person name="Muyzer G."/>
            <person name="Stams A.J.M."/>
            <person name="Plugge C.M."/>
        </authorList>
    </citation>
    <scope>NUCLEOTIDE SEQUENCE [LARGE SCALE GENOMIC DNA]</scope>
    <source>
        <strain evidence="5">MSAO_Arc3</strain>
    </source>
</reference>
<dbReference type="PANTHER" id="PTHR33204">
    <property type="entry name" value="TRANSCRIPTIONAL REGULATOR, MARR FAMILY"/>
    <property type="match status" value="1"/>
</dbReference>
<evidence type="ECO:0000256" key="1">
    <source>
        <dbReference type="ARBA" id="ARBA00023015"/>
    </source>
</evidence>
<evidence type="ECO:0000259" key="4">
    <source>
        <dbReference type="PROSITE" id="PS51118"/>
    </source>
</evidence>
<dbReference type="PROSITE" id="PS51118">
    <property type="entry name" value="HTH_HXLR"/>
    <property type="match status" value="1"/>
</dbReference>
<dbReference type="Pfam" id="PF01638">
    <property type="entry name" value="HxlR"/>
    <property type="match status" value="1"/>
</dbReference>
<dbReference type="EMBL" id="QZAB01000592">
    <property type="protein sequence ID" value="RQD79865.1"/>
    <property type="molecule type" value="Genomic_DNA"/>
</dbReference>
<dbReference type="SUPFAM" id="SSF46785">
    <property type="entry name" value="Winged helix' DNA-binding domain"/>
    <property type="match status" value="1"/>
</dbReference>
<proteinExistence type="predicted"/>
<dbReference type="PANTHER" id="PTHR33204:SF18">
    <property type="entry name" value="TRANSCRIPTIONAL REGULATORY PROTEIN"/>
    <property type="match status" value="1"/>
</dbReference>
<dbReference type="GO" id="GO:0003677">
    <property type="term" value="F:DNA binding"/>
    <property type="evidence" value="ECO:0007669"/>
    <property type="project" value="UniProtKB-KW"/>
</dbReference>
<dbReference type="InterPro" id="IPR036390">
    <property type="entry name" value="WH_DNA-bd_sf"/>
</dbReference>